<evidence type="ECO:0000313" key="3">
    <source>
        <dbReference type="Proteomes" id="UP000251241"/>
    </source>
</evidence>
<dbReference type="Proteomes" id="UP000251241">
    <property type="component" value="Unassembled WGS sequence"/>
</dbReference>
<proteinExistence type="predicted"/>
<evidence type="ECO:0000313" key="4">
    <source>
        <dbReference type="Proteomes" id="UP000432350"/>
    </source>
</evidence>
<accession>A0A654DM89</accession>
<name>A0A2X2JL58_SPHMU</name>
<dbReference type="RefSeq" id="WP_070564582.1">
    <property type="nucleotide sequence ID" value="NZ_CP068086.1"/>
</dbReference>
<dbReference type="EMBL" id="UAUU01000011">
    <property type="protein sequence ID" value="SPZ94524.1"/>
    <property type="molecule type" value="Genomic_DNA"/>
</dbReference>
<sequence length="135" mass="15625">MKNNILTILGICFLTSAYSQKKEKDLSILQTLVEKIHLDLRDVAMMSGVPSRTSATWANLVYVQRGDSITTVPFDSLTSPKWNRFEYDITVEFDRFTGNSTQNLKGVIVLKRISPEREEKLRNWMLKEKEKALKR</sequence>
<reference evidence="1 3" key="1">
    <citation type="submission" date="2018-06" db="EMBL/GenBank/DDBJ databases">
        <authorList>
            <consortium name="Pathogen Informatics"/>
            <person name="Doyle S."/>
        </authorList>
    </citation>
    <scope>NUCLEOTIDE SEQUENCE [LARGE SCALE GENOMIC DNA]</scope>
    <source>
        <strain evidence="1 3">NCTC11343</strain>
    </source>
</reference>
<organism evidence="1 3">
    <name type="scientific">Sphingobacterium multivorum</name>
    <dbReference type="NCBI Taxonomy" id="28454"/>
    <lineage>
        <taxon>Bacteria</taxon>
        <taxon>Pseudomonadati</taxon>
        <taxon>Bacteroidota</taxon>
        <taxon>Sphingobacteriia</taxon>
        <taxon>Sphingobacteriales</taxon>
        <taxon>Sphingobacteriaceae</taxon>
        <taxon>Sphingobacterium</taxon>
    </lineage>
</organism>
<reference evidence="2 4" key="2">
    <citation type="submission" date="2019-10" db="EMBL/GenBank/DDBJ databases">
        <authorList>
            <person name="Karimi E."/>
        </authorList>
    </citation>
    <scope>NUCLEOTIDE SEQUENCE [LARGE SCALE GENOMIC DNA]</scope>
    <source>
        <strain evidence="2">Sphingobacterium sp. 8BC</strain>
    </source>
</reference>
<accession>A0A2X2JL58</accession>
<dbReference type="GeneID" id="97180163"/>
<dbReference type="AlphaFoldDB" id="A0A2X2JL58"/>
<protein>
    <submittedName>
        <fullName evidence="1">Uncharacterized protein</fullName>
    </submittedName>
</protein>
<dbReference type="EMBL" id="CABWMV010000027">
    <property type="protein sequence ID" value="VXD07065.1"/>
    <property type="molecule type" value="Genomic_DNA"/>
</dbReference>
<dbReference type="Proteomes" id="UP000432350">
    <property type="component" value="Unassembled WGS sequence"/>
</dbReference>
<evidence type="ECO:0000313" key="1">
    <source>
        <dbReference type="EMBL" id="SPZ94524.1"/>
    </source>
</evidence>
<evidence type="ECO:0000313" key="2">
    <source>
        <dbReference type="EMBL" id="VXD07065.1"/>
    </source>
</evidence>
<gene>
    <name evidence="1" type="ORF">NCTC11343_05354</name>
    <name evidence="2" type="ORF">SPHINGO8BC_80015</name>
</gene>